<evidence type="ECO:0000313" key="2">
    <source>
        <dbReference type="EMBL" id="EIJ43227.1"/>
    </source>
</evidence>
<dbReference type="OrthoDB" id="6945130at2"/>
<evidence type="ECO:0000313" key="3">
    <source>
        <dbReference type="Proteomes" id="UP000005744"/>
    </source>
</evidence>
<keyword evidence="1" id="KW-0175">Coiled coil</keyword>
<name>I3CHY4_9GAMM</name>
<protein>
    <submittedName>
        <fullName evidence="2">PIN domain-containing protein</fullName>
    </submittedName>
</protein>
<dbReference type="EMBL" id="JH600070">
    <property type="protein sequence ID" value="EIJ43227.1"/>
    <property type="molecule type" value="Genomic_DNA"/>
</dbReference>
<dbReference type="AlphaFoldDB" id="I3CHY4"/>
<dbReference type="Gene3D" id="3.40.50.1010">
    <property type="entry name" value="5'-nuclease"/>
    <property type="match status" value="1"/>
</dbReference>
<dbReference type="RefSeq" id="WP_002690232.1">
    <property type="nucleotide sequence ID" value="NZ_JH600070.1"/>
</dbReference>
<dbReference type="eggNOG" id="COG1848">
    <property type="taxonomic scope" value="Bacteria"/>
</dbReference>
<keyword evidence="3" id="KW-1185">Reference proteome</keyword>
<organism evidence="2 3">
    <name type="scientific">Beggiatoa alba B18LD</name>
    <dbReference type="NCBI Taxonomy" id="395493"/>
    <lineage>
        <taxon>Bacteria</taxon>
        <taxon>Pseudomonadati</taxon>
        <taxon>Pseudomonadota</taxon>
        <taxon>Gammaproteobacteria</taxon>
        <taxon>Thiotrichales</taxon>
        <taxon>Thiotrichaceae</taxon>
        <taxon>Beggiatoa</taxon>
    </lineage>
</organism>
<feature type="coiled-coil region" evidence="1">
    <location>
        <begin position="71"/>
        <end position="98"/>
    </location>
</feature>
<accession>I3CHY4</accession>
<dbReference type="Proteomes" id="UP000005744">
    <property type="component" value="Unassembled WGS sequence"/>
</dbReference>
<sequence>MSKGVLLDTNLLMVYLISELGQGEVEQFKRTREFTSDDADILKQLLKDFKHRYTIPQVLAEVSNLLDWMQNEDKQIRLKKLLAEYIDLSNELVIASKQLITLPIYFKLGITDAALFSLAKQYELTLITVDFGLYGYAQKYKIQTINFNHLRKL</sequence>
<dbReference type="SUPFAM" id="SSF88723">
    <property type="entry name" value="PIN domain-like"/>
    <property type="match status" value="1"/>
</dbReference>
<gene>
    <name evidence="2" type="ORF">BegalDRAFT_2374</name>
</gene>
<proteinExistence type="predicted"/>
<dbReference type="InterPro" id="IPR059192">
    <property type="entry name" value="PIN_19"/>
</dbReference>
<dbReference type="CDD" id="cd18702">
    <property type="entry name" value="PIN_VapC_like"/>
    <property type="match status" value="1"/>
</dbReference>
<dbReference type="HOGENOM" id="CLU_134923_0_0_6"/>
<evidence type="ECO:0000256" key="1">
    <source>
        <dbReference type="SAM" id="Coils"/>
    </source>
</evidence>
<dbReference type="InterPro" id="IPR029060">
    <property type="entry name" value="PIN-like_dom_sf"/>
</dbReference>
<reference evidence="2 3" key="1">
    <citation type="submission" date="2011-11" db="EMBL/GenBank/DDBJ databases">
        <title>Improved High-Quality Draft sequence of Beggiatoa alba B18lD.</title>
        <authorList>
            <consortium name="US DOE Joint Genome Institute"/>
            <person name="Lucas S."/>
            <person name="Han J."/>
            <person name="Lapidus A."/>
            <person name="Cheng J.-F."/>
            <person name="Goodwin L."/>
            <person name="Pitluck S."/>
            <person name="Peters L."/>
            <person name="Mikhailova N."/>
            <person name="Held B."/>
            <person name="Detter J.C."/>
            <person name="Han C."/>
            <person name="Tapia R."/>
            <person name="Land M."/>
            <person name="Hauser L."/>
            <person name="Kyrpides N."/>
            <person name="Ivanova N."/>
            <person name="Pagani I."/>
            <person name="Samuel K."/>
            <person name="Teske A."/>
            <person name="Mueller J."/>
            <person name="Woyke T."/>
        </authorList>
    </citation>
    <scope>NUCLEOTIDE SEQUENCE [LARGE SCALE GENOMIC DNA]</scope>
    <source>
        <strain evidence="2 3">B18LD</strain>
    </source>
</reference>